<gene>
    <name evidence="7" type="ORF">E0L32_009723</name>
</gene>
<name>A0A507AMB0_9PEZI</name>
<keyword evidence="4" id="KW-0227">DNA damage</keyword>
<dbReference type="InterPro" id="IPR039920">
    <property type="entry name" value="MMS19"/>
</dbReference>
<comment type="similarity">
    <text evidence="4">Belongs to the MET18/MMS19 family.</text>
</comment>
<evidence type="ECO:0000313" key="8">
    <source>
        <dbReference type="Proteomes" id="UP000319257"/>
    </source>
</evidence>
<keyword evidence="2" id="KW-0677">Repeat</keyword>
<dbReference type="InterPro" id="IPR016024">
    <property type="entry name" value="ARM-type_fold"/>
</dbReference>
<dbReference type="Pfam" id="PF12460">
    <property type="entry name" value="MMS19_C"/>
    <property type="match status" value="1"/>
</dbReference>
<accession>A0A507AMB0</accession>
<evidence type="ECO:0000256" key="3">
    <source>
        <dbReference type="ARBA" id="ARBA00023242"/>
    </source>
</evidence>
<dbReference type="EMBL" id="SKBQ01000073">
    <property type="protein sequence ID" value="TPX08783.1"/>
    <property type="molecule type" value="Genomic_DNA"/>
</dbReference>
<comment type="function">
    <text evidence="4">Key component of the cytosolic iron-sulfur protein assembly (CIA) complex, a multiprotein complex that mediates the incorporation of iron-sulfur cluster into apoproteins specifically involved in DNA metabolism and genomic integrity. In the CIA complex, MMS19 acts as an adapter between early-acting CIA components and a subset of cellular target iron-sulfur proteins.</text>
</comment>
<dbReference type="Proteomes" id="UP000319257">
    <property type="component" value="Unassembled WGS sequence"/>
</dbReference>
<feature type="domain" description="MMS19 C-terminal" evidence="5">
    <location>
        <begin position="730"/>
        <end position="1106"/>
    </location>
</feature>
<comment type="subcellular location">
    <subcellularLocation>
        <location evidence="1 4">Nucleus</location>
    </subcellularLocation>
</comment>
<dbReference type="RefSeq" id="XP_030990494.1">
    <property type="nucleotide sequence ID" value="XM_031144717.1"/>
</dbReference>
<evidence type="ECO:0000256" key="4">
    <source>
        <dbReference type="RuleBase" id="RU367072"/>
    </source>
</evidence>
<dbReference type="InterPro" id="IPR024687">
    <property type="entry name" value="MMS19_C"/>
</dbReference>
<dbReference type="SUPFAM" id="SSF48371">
    <property type="entry name" value="ARM repeat"/>
    <property type="match status" value="1"/>
</dbReference>
<evidence type="ECO:0000259" key="6">
    <source>
        <dbReference type="Pfam" id="PF14500"/>
    </source>
</evidence>
<dbReference type="PANTHER" id="PTHR12891">
    <property type="entry name" value="DNA REPAIR/TRANSCRIPTION PROTEIN MET18/MMS19"/>
    <property type="match status" value="1"/>
</dbReference>
<dbReference type="GO" id="GO:0051604">
    <property type="term" value="P:protein maturation"/>
    <property type="evidence" value="ECO:0007669"/>
    <property type="project" value="UniProtKB-UniRule"/>
</dbReference>
<feature type="domain" description="MMS19 N-terminal" evidence="6">
    <location>
        <begin position="63"/>
        <end position="324"/>
    </location>
</feature>
<dbReference type="InterPro" id="IPR029240">
    <property type="entry name" value="MMS19_N"/>
</dbReference>
<dbReference type="InParanoid" id="A0A507AMB0"/>
<comment type="caution">
    <text evidence="7">The sequence shown here is derived from an EMBL/GenBank/DDBJ whole genome shotgun (WGS) entry which is preliminary data.</text>
</comment>
<keyword evidence="8" id="KW-1185">Reference proteome</keyword>
<evidence type="ECO:0000313" key="7">
    <source>
        <dbReference type="EMBL" id="TPX08783.1"/>
    </source>
</evidence>
<protein>
    <recommendedName>
        <fullName evidence="4">MMS19 nucleotide excision repair protein</fullName>
    </recommendedName>
</protein>
<dbReference type="OrthoDB" id="342900at2759"/>
<keyword evidence="4" id="KW-0234">DNA repair</keyword>
<reference evidence="7 8" key="1">
    <citation type="submission" date="2019-06" db="EMBL/GenBank/DDBJ databases">
        <title>Draft genome sequence of the filamentous fungus Phialemoniopsis curvata isolated from diesel fuel.</title>
        <authorList>
            <person name="Varaljay V.A."/>
            <person name="Lyon W.J."/>
            <person name="Crouch A.L."/>
            <person name="Drake C.E."/>
            <person name="Hollomon J.M."/>
            <person name="Nadeau L.J."/>
            <person name="Nunn H.S."/>
            <person name="Stevenson B.S."/>
            <person name="Bojanowski C.L."/>
            <person name="Crookes-Goodson W.J."/>
        </authorList>
    </citation>
    <scope>NUCLEOTIDE SEQUENCE [LARGE SCALE GENOMIC DNA]</scope>
    <source>
        <strain evidence="7 8">D216</strain>
    </source>
</reference>
<keyword evidence="3 4" id="KW-0539">Nucleus</keyword>
<dbReference type="AlphaFoldDB" id="A0A507AMB0"/>
<dbReference type="GO" id="GO:0097361">
    <property type="term" value="C:cytosolic [4Fe-4S] assembly targeting complex"/>
    <property type="evidence" value="ECO:0007669"/>
    <property type="project" value="UniProtKB-UniRule"/>
</dbReference>
<dbReference type="GO" id="GO:0016226">
    <property type="term" value="P:iron-sulfur cluster assembly"/>
    <property type="evidence" value="ECO:0007669"/>
    <property type="project" value="UniProtKB-UniRule"/>
</dbReference>
<dbReference type="GO" id="GO:0005634">
    <property type="term" value="C:nucleus"/>
    <property type="evidence" value="ECO:0007669"/>
    <property type="project" value="UniProtKB-SubCell"/>
</dbReference>
<sequence length="1151" mass="126554">MADFKSWATQYVVSDSDSEMRDLTVKAATAIQDAPRKTTAVLLWAQSINQWIAGGADDEGGDDDVIARSKALEFLSGTLEALDRDVLRLEQVQTLISFFGSMFNVDHKAGILAASKALRCLSTAKAFKPIMSIAIFNSLCSLGEDFSKQTAATRSEIYGLLDRLLADDAVRSELQREYGGESRFMIDLLELCHQEKDPKNLLSWFGILALFLETYEPSVDVAQEVFKAYSNYFPISMRSSATTTGVTVEDLKTAVRKCFAASHRASDSAFKFLLERLDSGDAITVAVKVDILKTIKACIDSYPDPVRTIVPYTEKIWSSLKYEVRNGEIEETIKGTLDVIRGIAKKLDGVSGEAIGVEPLKAFVQLVLGDCIEDLSNPIYTKQAGILLTNVLGASIKAFNLSIQQVLEAIKRNIRQPKSPNHRRDLVALLNVVLQERSELVKGQGAESSPDVEEFHAYDPLVKDLLNDVYYRLWKENSAQGQEKGSTSILKEVLKGLTAMIGQHGPSRTEMKASLLDEESCNKIYSTTTSQLIRSPSKLPEEAMVSELAPQAVRSLQKQTLVYPEGFRSLLAAARVAMNDPSVQTAAGSEVRAHDLKSAWAGASKAELIWLKELLSRLAYIGCSEIPTAAPPISQLLDFVGLLWELLQIFLDADLDHCANIVLSGIYGGLLNFREACIKKGLETNGSSFASISLLIHASLPRTAEEFQKGWASFSGDTTQNESSIFRDYLLSGLYTLSLLYRKASEANRMNVGQLDTFLLQLSNMATYIIRDLSLEDQLGMQLQSRALDLFSLQAPSSTLFRPQESGNLDALTMGVMQGLWPAAATKIWCQDLAPVNVFDDVQAGASGTSANDLSPRQRFVRDCIAVTVANKYLVGAGAKEEDELKWKMAIDFVKDQLSEDKITNLTPAQYSRLLAFAAGAVARMDREIRAVVPLLSKAPARNAAYSEEMARSVEVLVSPKDYLNTDNHAIIKPLHKQWLYASFAKPMIPLAFPFKQDGAQSTAYTISIISLLKHIPFAVYEDDVDSLARILIAALSALAGNWRDVEGALLVLIDVLDNKADALREHLKAVIDAVRKIFAEASAPGTPLAAAACRRQALVLLSGLPPRYEVRHLLAYAPMMQRMLAMACGDRVREVRAAAQVAREAWQKID</sequence>
<proteinExistence type="inferred from homology"/>
<dbReference type="PANTHER" id="PTHR12891:SF0">
    <property type="entry name" value="MMS19 NUCLEOTIDE EXCISION REPAIR PROTEIN HOMOLOG"/>
    <property type="match status" value="1"/>
</dbReference>
<organism evidence="7 8">
    <name type="scientific">Thyridium curvatum</name>
    <dbReference type="NCBI Taxonomy" id="1093900"/>
    <lineage>
        <taxon>Eukaryota</taxon>
        <taxon>Fungi</taxon>
        <taxon>Dikarya</taxon>
        <taxon>Ascomycota</taxon>
        <taxon>Pezizomycotina</taxon>
        <taxon>Sordariomycetes</taxon>
        <taxon>Sordariomycetidae</taxon>
        <taxon>Thyridiales</taxon>
        <taxon>Thyridiaceae</taxon>
        <taxon>Thyridium</taxon>
    </lineage>
</organism>
<evidence type="ECO:0000256" key="2">
    <source>
        <dbReference type="ARBA" id="ARBA00022737"/>
    </source>
</evidence>
<evidence type="ECO:0000259" key="5">
    <source>
        <dbReference type="Pfam" id="PF12460"/>
    </source>
</evidence>
<dbReference type="Pfam" id="PF14500">
    <property type="entry name" value="MMS19_N"/>
    <property type="match status" value="1"/>
</dbReference>
<dbReference type="STRING" id="1093900.A0A507AMB0"/>
<evidence type="ECO:0000256" key="1">
    <source>
        <dbReference type="ARBA" id="ARBA00004123"/>
    </source>
</evidence>
<dbReference type="GO" id="GO:0006281">
    <property type="term" value="P:DNA repair"/>
    <property type="evidence" value="ECO:0007669"/>
    <property type="project" value="UniProtKB-UniRule"/>
</dbReference>
<dbReference type="GeneID" id="41977170"/>